<evidence type="ECO:0000313" key="2">
    <source>
        <dbReference type="Proteomes" id="UP000008909"/>
    </source>
</evidence>
<protein>
    <submittedName>
        <fullName evidence="1">Uncharacterized protein</fullName>
    </submittedName>
</protein>
<name>G7YJE6_CLOSI</name>
<sequence length="916" mass="103088">MVFNEMRVGSIVLGDLSVEKSTVIVFSGPVPPHFDVNHRNNCAKTRVGVGRTTSNRSGVWHYSTKTKIIDSDGLSPPCRANPFPKRLSRALRMIVMSIKLLKNEVFKTTAQCSSMPFVLSVSDKELHYKPIADADFDCNGDKKNTEPTIDFVVQLIFCEHIIHWRLLRLTAFYQTQTARVSAAQGQTTPPQYAASRSLYQDQTAISSTKSGLTSCCCSLPADASTMNGNPITHSTEIKDLGVRYSCTFSFAHRVQFKVARARRLSLLILRFFHIPDNMVAISKLRVRPFVDFCHAFSSIYTRSCRLTTESVQRSFTKKLFPRFAFSSVTDVNIRSPSDIGRKFVSVVPILERLLNRKMDDRESNSELLGWQIWLHARGMKTPCGGRVRPQGWSPCNVAPSCVRIPATPPVAMVHRPSPVVLNLAFKLRNLIAYPQLFTSYFDCALPPTRSLARNDNHSLHLDTTASERRPFQAAKPSVGLKHPGVFYFVLLTESVIFRVVRVPPCTTNFTPDNAHWLRHRAFPRNFSTHKPHQSLPHSDCNIMTMPEAATNQEPTVKVEPWTVHVEPHTHFKYYNCIGSLKRHRASGPDDLPHALFKDGDEGFSKGLSVQLPRIHGLKHSIVAFAQVSQDSFVYVAQWLPFTQKTSKIGCGTALYSVNNRRRKFIPYTNNPKREKLLPNKGPEQKPCVGVFKKRSVVGPIVCLKVHASHMGQGSPNHPWNGECPLSRFFMAFAESALNDVWTHFSSSRGRCQSSDHCLVASTSIWSDLALQPEDFKSSQPSRMHGLGSLFCRSSPHLACDPDPRGSLTGYLRPYTCFTTHPRASLANPKRSYCSNNCTSRPNHLKHNVRNRVVQKPKCVSVILARHCHTRFFWYTHDCSLPTINHTFSPISSTNHKYGELLHLVPAASRMAFILIS</sequence>
<keyword evidence="2" id="KW-1185">Reference proteome</keyword>
<reference key="2">
    <citation type="submission" date="2011-10" db="EMBL/GenBank/DDBJ databases">
        <title>The genome and transcriptome sequence of Clonorchis sinensis provide insights into the carcinogenic liver fluke.</title>
        <authorList>
            <person name="Wang X."/>
            <person name="Huang Y."/>
            <person name="Chen W."/>
            <person name="Liu H."/>
            <person name="Guo L."/>
            <person name="Chen Y."/>
            <person name="Luo F."/>
            <person name="Zhou W."/>
            <person name="Sun J."/>
            <person name="Mao Q."/>
            <person name="Liang P."/>
            <person name="Zhou C."/>
            <person name="Tian Y."/>
            <person name="Men J."/>
            <person name="Lv X."/>
            <person name="Huang L."/>
            <person name="Zhou J."/>
            <person name="Hu Y."/>
            <person name="Li R."/>
            <person name="Zhang F."/>
            <person name="Lei H."/>
            <person name="Li X."/>
            <person name="Hu X."/>
            <person name="Liang C."/>
            <person name="Xu J."/>
            <person name="Wu Z."/>
            <person name="Yu X."/>
        </authorList>
    </citation>
    <scope>NUCLEOTIDE SEQUENCE</scope>
    <source>
        <strain>Henan</strain>
    </source>
</reference>
<dbReference type="Proteomes" id="UP000008909">
    <property type="component" value="Unassembled WGS sequence"/>
</dbReference>
<accession>G7YJE6</accession>
<dbReference type="AlphaFoldDB" id="G7YJE6"/>
<evidence type="ECO:0000313" key="1">
    <source>
        <dbReference type="EMBL" id="GAA53079.1"/>
    </source>
</evidence>
<dbReference type="EMBL" id="DF143414">
    <property type="protein sequence ID" value="GAA53079.1"/>
    <property type="molecule type" value="Genomic_DNA"/>
</dbReference>
<proteinExistence type="predicted"/>
<organism evidence="1 2">
    <name type="scientific">Clonorchis sinensis</name>
    <name type="common">Chinese liver fluke</name>
    <dbReference type="NCBI Taxonomy" id="79923"/>
    <lineage>
        <taxon>Eukaryota</taxon>
        <taxon>Metazoa</taxon>
        <taxon>Spiralia</taxon>
        <taxon>Lophotrochozoa</taxon>
        <taxon>Platyhelminthes</taxon>
        <taxon>Trematoda</taxon>
        <taxon>Digenea</taxon>
        <taxon>Opisthorchiida</taxon>
        <taxon>Opisthorchiata</taxon>
        <taxon>Opisthorchiidae</taxon>
        <taxon>Clonorchis</taxon>
    </lineage>
</organism>
<gene>
    <name evidence="1" type="ORF">CLF_109488</name>
</gene>
<reference evidence="1" key="1">
    <citation type="journal article" date="2011" name="Genome Biol.">
        <title>The draft genome of the carcinogenic human liver fluke Clonorchis sinensis.</title>
        <authorList>
            <person name="Wang X."/>
            <person name="Chen W."/>
            <person name="Huang Y."/>
            <person name="Sun J."/>
            <person name="Men J."/>
            <person name="Liu H."/>
            <person name="Luo F."/>
            <person name="Guo L."/>
            <person name="Lv X."/>
            <person name="Deng C."/>
            <person name="Zhou C."/>
            <person name="Fan Y."/>
            <person name="Li X."/>
            <person name="Huang L."/>
            <person name="Hu Y."/>
            <person name="Liang C."/>
            <person name="Hu X."/>
            <person name="Xu J."/>
            <person name="Yu X."/>
        </authorList>
    </citation>
    <scope>NUCLEOTIDE SEQUENCE [LARGE SCALE GENOMIC DNA]</scope>
    <source>
        <strain evidence="1">Henan</strain>
    </source>
</reference>